<dbReference type="InParanoid" id="A0A1Y5RFC9"/>
<dbReference type="Pfam" id="PF14559">
    <property type="entry name" value="TPR_19"/>
    <property type="match status" value="1"/>
</dbReference>
<dbReference type="GO" id="GO:0006950">
    <property type="term" value="P:response to stress"/>
    <property type="evidence" value="ECO:0007669"/>
    <property type="project" value="UniProtKB-ARBA"/>
</dbReference>
<evidence type="ECO:0000259" key="2">
    <source>
        <dbReference type="Pfam" id="PF00085"/>
    </source>
</evidence>
<keyword evidence="1" id="KW-0802">TPR repeat</keyword>
<dbReference type="PROSITE" id="PS50005">
    <property type="entry name" value="TPR"/>
    <property type="match status" value="1"/>
</dbReference>
<proteinExistence type="predicted"/>
<dbReference type="EMBL" id="FWFR01000001">
    <property type="protein sequence ID" value="SLN15980.1"/>
    <property type="molecule type" value="Genomic_DNA"/>
</dbReference>
<evidence type="ECO:0000313" key="4">
    <source>
        <dbReference type="Proteomes" id="UP000193200"/>
    </source>
</evidence>
<dbReference type="GO" id="GO:0045454">
    <property type="term" value="P:cell redox homeostasis"/>
    <property type="evidence" value="ECO:0007669"/>
    <property type="project" value="TreeGrafter"/>
</dbReference>
<sequence length="302" mass="32143">MENLIGQQASNATDLVKNGDMQSFMADVVEASNDVTVLVDFYSNASPASGQLSALLEKVVRQAGGVVRLVRMEFERNGPLVQQLRLQSVPAVLAFRNGQPVDGFLGPLPEAQLKQFIGHVAGAQIGPSEAEEALAIGSEALEAGNLEQAIMAFSQAVHHEPDNVEAIGGLARAQVLAGDLDGARELLDSLETALAEQTAIKGARSALTLAEQAANAPDTAPLLATLEQNPADHGTRFELAKALIAGGRTEEGAEELLEIMRRDRAWNDEAARKELLTLFEAIGLTHPLTITLRRKLSSLLFA</sequence>
<gene>
    <name evidence="3" type="primary">trxA_1</name>
    <name evidence="3" type="ORF">OCH7691_00330</name>
</gene>
<feature type="domain" description="Thioredoxin" evidence="2">
    <location>
        <begin position="22"/>
        <end position="117"/>
    </location>
</feature>
<accession>A0A1Y5RFC9</accession>
<dbReference type="InterPro" id="IPR013766">
    <property type="entry name" value="Thioredoxin_domain"/>
</dbReference>
<dbReference type="GO" id="GO:0005829">
    <property type="term" value="C:cytosol"/>
    <property type="evidence" value="ECO:0007669"/>
    <property type="project" value="TreeGrafter"/>
</dbReference>
<dbReference type="RefSeq" id="WP_085881680.1">
    <property type="nucleotide sequence ID" value="NZ_FWFR01000001.1"/>
</dbReference>
<dbReference type="FunCoup" id="A0A1Y5RFC9">
    <property type="interactions" value="127"/>
</dbReference>
<dbReference type="Gene3D" id="1.25.40.10">
    <property type="entry name" value="Tetratricopeptide repeat domain"/>
    <property type="match status" value="2"/>
</dbReference>
<protein>
    <submittedName>
        <fullName evidence="3">Thioredoxin-1</fullName>
    </submittedName>
</protein>
<dbReference type="PANTHER" id="PTHR45663">
    <property type="entry name" value="GEO12009P1"/>
    <property type="match status" value="1"/>
</dbReference>
<reference evidence="3 4" key="1">
    <citation type="submission" date="2017-03" db="EMBL/GenBank/DDBJ databases">
        <authorList>
            <person name="Afonso C.L."/>
            <person name="Miller P.J."/>
            <person name="Scott M.A."/>
            <person name="Spackman E."/>
            <person name="Goraichik I."/>
            <person name="Dimitrov K.M."/>
            <person name="Suarez D.L."/>
            <person name="Swayne D.E."/>
        </authorList>
    </citation>
    <scope>NUCLEOTIDE SEQUENCE [LARGE SCALE GENOMIC DNA]</scope>
    <source>
        <strain evidence="3 4">CECT 7691</strain>
    </source>
</reference>
<evidence type="ECO:0000256" key="1">
    <source>
        <dbReference type="PROSITE-ProRule" id="PRU00339"/>
    </source>
</evidence>
<name>A0A1Y5RFC9_9PROT</name>
<dbReference type="Proteomes" id="UP000193200">
    <property type="component" value="Unassembled WGS sequence"/>
</dbReference>
<dbReference type="PANTHER" id="PTHR45663:SF11">
    <property type="entry name" value="GEO12009P1"/>
    <property type="match status" value="1"/>
</dbReference>
<dbReference type="OrthoDB" id="9790390at2"/>
<feature type="repeat" description="TPR" evidence="1">
    <location>
        <begin position="130"/>
        <end position="163"/>
    </location>
</feature>
<dbReference type="InterPro" id="IPR019734">
    <property type="entry name" value="TPR_rpt"/>
</dbReference>
<dbReference type="SUPFAM" id="SSF52833">
    <property type="entry name" value="Thioredoxin-like"/>
    <property type="match status" value="1"/>
</dbReference>
<dbReference type="GO" id="GO:0015035">
    <property type="term" value="F:protein-disulfide reductase activity"/>
    <property type="evidence" value="ECO:0007669"/>
    <property type="project" value="TreeGrafter"/>
</dbReference>
<dbReference type="Pfam" id="PF14561">
    <property type="entry name" value="TPR_20"/>
    <property type="match status" value="1"/>
</dbReference>
<organism evidence="3 4">
    <name type="scientific">Oceanibacterium hippocampi</name>
    <dbReference type="NCBI Taxonomy" id="745714"/>
    <lineage>
        <taxon>Bacteria</taxon>
        <taxon>Pseudomonadati</taxon>
        <taxon>Pseudomonadota</taxon>
        <taxon>Alphaproteobacteria</taxon>
        <taxon>Sneathiellales</taxon>
        <taxon>Sneathiellaceae</taxon>
        <taxon>Oceanibacterium</taxon>
    </lineage>
</organism>
<dbReference type="Pfam" id="PF00085">
    <property type="entry name" value="Thioredoxin"/>
    <property type="match status" value="1"/>
</dbReference>
<dbReference type="AlphaFoldDB" id="A0A1Y5RFC9"/>
<dbReference type="InterPro" id="IPR011990">
    <property type="entry name" value="TPR-like_helical_dom_sf"/>
</dbReference>
<dbReference type="Gene3D" id="3.40.30.10">
    <property type="entry name" value="Glutaredoxin"/>
    <property type="match status" value="1"/>
</dbReference>
<evidence type="ECO:0000313" key="3">
    <source>
        <dbReference type="EMBL" id="SLN15980.1"/>
    </source>
</evidence>
<keyword evidence="4" id="KW-1185">Reference proteome</keyword>
<dbReference type="SUPFAM" id="SSF48452">
    <property type="entry name" value="TPR-like"/>
    <property type="match status" value="1"/>
</dbReference>
<dbReference type="InterPro" id="IPR036249">
    <property type="entry name" value="Thioredoxin-like_sf"/>
</dbReference>